<evidence type="ECO:0000313" key="2">
    <source>
        <dbReference type="EMBL" id="SNZ09202.1"/>
    </source>
</evidence>
<proteinExistence type="predicted"/>
<dbReference type="Gene3D" id="3.40.30.10">
    <property type="entry name" value="Glutaredoxin"/>
    <property type="match status" value="1"/>
</dbReference>
<dbReference type="RefSeq" id="WP_097040170.1">
    <property type="nucleotide sequence ID" value="NZ_OBEK01000002.1"/>
</dbReference>
<dbReference type="PANTHER" id="PTHR42852">
    <property type="entry name" value="THIOL:DISULFIDE INTERCHANGE PROTEIN DSBE"/>
    <property type="match status" value="1"/>
</dbReference>
<dbReference type="CDD" id="cd02966">
    <property type="entry name" value="TlpA_like_family"/>
    <property type="match status" value="1"/>
</dbReference>
<dbReference type="InterPro" id="IPR013740">
    <property type="entry name" value="Redoxin"/>
</dbReference>
<dbReference type="GO" id="GO:0016491">
    <property type="term" value="F:oxidoreductase activity"/>
    <property type="evidence" value="ECO:0007669"/>
    <property type="project" value="InterPro"/>
</dbReference>
<evidence type="ECO:0000259" key="1">
    <source>
        <dbReference type="PROSITE" id="PS51352"/>
    </source>
</evidence>
<reference evidence="3" key="1">
    <citation type="submission" date="2017-09" db="EMBL/GenBank/DDBJ databases">
        <authorList>
            <person name="Varghese N."/>
            <person name="Submissions S."/>
        </authorList>
    </citation>
    <scope>NUCLEOTIDE SEQUENCE [LARGE SCALE GENOMIC DNA]</scope>
    <source>
        <strain evidence="3">CGMCC 1.8913</strain>
    </source>
</reference>
<dbReference type="InterPro" id="IPR036249">
    <property type="entry name" value="Thioredoxin-like_sf"/>
</dbReference>
<dbReference type="PANTHER" id="PTHR42852:SF12">
    <property type="entry name" value="THIOL-DISULFIDE OXIDOREDUCTASE YKUV"/>
    <property type="match status" value="1"/>
</dbReference>
<sequence>MLAQLPPVINQQPENWLIQPDQQTGGRPLVVFFWSISCTMCKERMPSFLHFANEESLYFDMLFVHVPRSAADLAVHEIKKYIQQFDVPVYLDHTHQMKNTFRVQKLPSIALIDKNGRLRHIQSGGNFTTILTKQLDSLKYS</sequence>
<dbReference type="EMBL" id="OBEK01000002">
    <property type="protein sequence ID" value="SNZ09202.1"/>
    <property type="molecule type" value="Genomic_DNA"/>
</dbReference>
<evidence type="ECO:0000313" key="3">
    <source>
        <dbReference type="Proteomes" id="UP000219356"/>
    </source>
</evidence>
<organism evidence="2 3">
    <name type="scientific">Terribacillus aidingensis</name>
    <dbReference type="NCBI Taxonomy" id="586416"/>
    <lineage>
        <taxon>Bacteria</taxon>
        <taxon>Bacillati</taxon>
        <taxon>Bacillota</taxon>
        <taxon>Bacilli</taxon>
        <taxon>Bacillales</taxon>
        <taxon>Bacillaceae</taxon>
        <taxon>Terribacillus</taxon>
    </lineage>
</organism>
<dbReference type="InterPro" id="IPR050553">
    <property type="entry name" value="Thioredoxin_ResA/DsbE_sf"/>
</dbReference>
<dbReference type="Pfam" id="PF08534">
    <property type="entry name" value="Redoxin"/>
    <property type="match status" value="1"/>
</dbReference>
<feature type="domain" description="Thioredoxin" evidence="1">
    <location>
        <begin position="1"/>
        <end position="140"/>
    </location>
</feature>
<dbReference type="GO" id="GO:0016853">
    <property type="term" value="F:isomerase activity"/>
    <property type="evidence" value="ECO:0007669"/>
    <property type="project" value="UniProtKB-KW"/>
</dbReference>
<dbReference type="AlphaFoldDB" id="A0A285NI56"/>
<dbReference type="OrthoDB" id="9811352at2"/>
<gene>
    <name evidence="2" type="ORF">SAMN05421503_1137</name>
</gene>
<dbReference type="PROSITE" id="PS51352">
    <property type="entry name" value="THIOREDOXIN_2"/>
    <property type="match status" value="1"/>
</dbReference>
<dbReference type="SUPFAM" id="SSF52833">
    <property type="entry name" value="Thioredoxin-like"/>
    <property type="match status" value="1"/>
</dbReference>
<keyword evidence="3" id="KW-1185">Reference proteome</keyword>
<protein>
    <submittedName>
        <fullName evidence="2">Thiol-disulfide isomerase or thioredoxin</fullName>
    </submittedName>
</protein>
<dbReference type="InterPro" id="IPR013766">
    <property type="entry name" value="Thioredoxin_domain"/>
</dbReference>
<accession>A0A285NI56</accession>
<keyword evidence="2" id="KW-0413">Isomerase</keyword>
<dbReference type="Proteomes" id="UP000219356">
    <property type="component" value="Unassembled WGS sequence"/>
</dbReference>
<name>A0A285NI56_9BACI</name>